<gene>
    <name evidence="2" type="ORF">GOBAR_AA33843</name>
</gene>
<feature type="compositionally biased region" description="Acidic residues" evidence="1">
    <location>
        <begin position="108"/>
        <end position="121"/>
    </location>
</feature>
<organism evidence="2 3">
    <name type="scientific">Gossypium barbadense</name>
    <name type="common">Sea Island cotton</name>
    <name type="synonym">Hibiscus barbadensis</name>
    <dbReference type="NCBI Taxonomy" id="3634"/>
    <lineage>
        <taxon>Eukaryota</taxon>
        <taxon>Viridiplantae</taxon>
        <taxon>Streptophyta</taxon>
        <taxon>Embryophyta</taxon>
        <taxon>Tracheophyta</taxon>
        <taxon>Spermatophyta</taxon>
        <taxon>Magnoliopsida</taxon>
        <taxon>eudicotyledons</taxon>
        <taxon>Gunneridae</taxon>
        <taxon>Pentapetalae</taxon>
        <taxon>rosids</taxon>
        <taxon>malvids</taxon>
        <taxon>Malvales</taxon>
        <taxon>Malvaceae</taxon>
        <taxon>Malvoideae</taxon>
        <taxon>Gossypium</taxon>
    </lineage>
</organism>
<name>A0A2P5W704_GOSBA</name>
<feature type="region of interest" description="Disordered" evidence="1">
    <location>
        <begin position="1"/>
        <end position="26"/>
    </location>
</feature>
<evidence type="ECO:0000313" key="3">
    <source>
        <dbReference type="Proteomes" id="UP000239757"/>
    </source>
</evidence>
<accession>A0A2P5W704</accession>
<protein>
    <submittedName>
        <fullName evidence="2">Uncharacterized protein</fullName>
    </submittedName>
</protein>
<sequence length="194" mass="21667">MKLSRVRNYTSSGTSSTINPTYPNTDYHQYVRQDDMEGMLLDAFNMHSHVEQSFPPDFIASDDCNIGGNVFCETETSAPNEELNEKVANYGKMNQPPNTQKKGRSRDESDDESDEQNDPNEADFIVQNTPNSEKANSEQQTVVGSSNVPETLDKPAEFQTESGGTRRGRGPTLLKDLYDLNPVERVKVSRNSHG</sequence>
<evidence type="ECO:0000313" key="2">
    <source>
        <dbReference type="EMBL" id="PPR86848.1"/>
    </source>
</evidence>
<proteinExistence type="predicted"/>
<dbReference type="OrthoDB" id="991067at2759"/>
<reference evidence="2 3" key="1">
    <citation type="submission" date="2015-01" db="EMBL/GenBank/DDBJ databases">
        <title>Genome of allotetraploid Gossypium barbadense reveals genomic plasticity and fiber elongation in cotton evolution.</title>
        <authorList>
            <person name="Chen X."/>
            <person name="Liu X."/>
            <person name="Zhao B."/>
            <person name="Zheng H."/>
            <person name="Hu Y."/>
            <person name="Lu G."/>
            <person name="Yang C."/>
            <person name="Chen J."/>
            <person name="Shan C."/>
            <person name="Zhang L."/>
            <person name="Zhou Y."/>
            <person name="Wang L."/>
            <person name="Guo W."/>
            <person name="Bai Y."/>
            <person name="Ruan J."/>
            <person name="Shangguan X."/>
            <person name="Mao Y."/>
            <person name="Jiang J."/>
            <person name="Zhu Y."/>
            <person name="Lei J."/>
            <person name="Kang H."/>
            <person name="Chen S."/>
            <person name="He X."/>
            <person name="Wang R."/>
            <person name="Wang Y."/>
            <person name="Chen J."/>
            <person name="Wang L."/>
            <person name="Yu S."/>
            <person name="Wang B."/>
            <person name="Wei J."/>
            <person name="Song S."/>
            <person name="Lu X."/>
            <person name="Gao Z."/>
            <person name="Gu W."/>
            <person name="Deng X."/>
            <person name="Ma D."/>
            <person name="Wang S."/>
            <person name="Liang W."/>
            <person name="Fang L."/>
            <person name="Cai C."/>
            <person name="Zhu X."/>
            <person name="Zhou B."/>
            <person name="Zhang Y."/>
            <person name="Chen Z."/>
            <person name="Xu S."/>
            <person name="Zhu R."/>
            <person name="Wang S."/>
            <person name="Zhang T."/>
            <person name="Zhao G."/>
        </authorList>
    </citation>
    <scope>NUCLEOTIDE SEQUENCE [LARGE SCALE GENOMIC DNA]</scope>
    <source>
        <strain evidence="3">cv. Xinhai21</strain>
        <tissue evidence="2">Leaf</tissue>
    </source>
</reference>
<evidence type="ECO:0000256" key="1">
    <source>
        <dbReference type="SAM" id="MobiDB-lite"/>
    </source>
</evidence>
<feature type="compositionally biased region" description="Polar residues" evidence="1">
    <location>
        <begin position="126"/>
        <end position="149"/>
    </location>
</feature>
<dbReference type="EMBL" id="KZ668828">
    <property type="protein sequence ID" value="PPR86848.1"/>
    <property type="molecule type" value="Genomic_DNA"/>
</dbReference>
<dbReference type="AlphaFoldDB" id="A0A2P5W704"/>
<dbReference type="Proteomes" id="UP000239757">
    <property type="component" value="Unassembled WGS sequence"/>
</dbReference>
<feature type="compositionally biased region" description="Polar residues" evidence="1">
    <location>
        <begin position="7"/>
        <end position="26"/>
    </location>
</feature>
<feature type="region of interest" description="Disordered" evidence="1">
    <location>
        <begin position="88"/>
        <end position="178"/>
    </location>
</feature>